<feature type="domain" description="TRAP C4-dicarboxylate transport system permease DctM subunit" evidence="8">
    <location>
        <begin position="10"/>
        <end position="419"/>
    </location>
</feature>
<evidence type="ECO:0000256" key="1">
    <source>
        <dbReference type="ARBA" id="ARBA00004429"/>
    </source>
</evidence>
<evidence type="ECO:0000256" key="2">
    <source>
        <dbReference type="ARBA" id="ARBA00022475"/>
    </source>
</evidence>
<keyword evidence="2" id="KW-1003">Cell membrane</keyword>
<comment type="subcellular location">
    <subcellularLocation>
        <location evidence="1">Cell inner membrane</location>
        <topology evidence="1">Multi-pass membrane protein</topology>
    </subcellularLocation>
</comment>
<keyword evidence="3" id="KW-0997">Cell inner membrane</keyword>
<dbReference type="EMBL" id="ADLN01000092">
    <property type="protein sequence ID" value="EHI58706.1"/>
    <property type="molecule type" value="Genomic_DNA"/>
</dbReference>
<evidence type="ECO:0000259" key="8">
    <source>
        <dbReference type="Pfam" id="PF06808"/>
    </source>
</evidence>
<evidence type="ECO:0000256" key="3">
    <source>
        <dbReference type="ARBA" id="ARBA00022519"/>
    </source>
</evidence>
<dbReference type="InterPro" id="IPR004681">
    <property type="entry name" value="TRAP_DctM"/>
</dbReference>
<feature type="transmembrane region" description="Helical" evidence="7">
    <location>
        <begin position="363"/>
        <end position="387"/>
    </location>
</feature>
<evidence type="ECO:0000313" key="10">
    <source>
        <dbReference type="Proteomes" id="UP000005384"/>
    </source>
</evidence>
<keyword evidence="10" id="KW-1185">Reference proteome</keyword>
<feature type="transmembrane region" description="Helical" evidence="7">
    <location>
        <begin position="318"/>
        <end position="351"/>
    </location>
</feature>
<organism evidence="9 10">
    <name type="scientific">Hungatella hathewayi WAL-18680</name>
    <dbReference type="NCBI Taxonomy" id="742737"/>
    <lineage>
        <taxon>Bacteria</taxon>
        <taxon>Bacillati</taxon>
        <taxon>Bacillota</taxon>
        <taxon>Clostridia</taxon>
        <taxon>Lachnospirales</taxon>
        <taxon>Lachnospiraceae</taxon>
        <taxon>Hungatella</taxon>
    </lineage>
</organism>
<reference evidence="9 10" key="1">
    <citation type="submission" date="2011-08" db="EMBL/GenBank/DDBJ databases">
        <title>The Genome Sequence of Clostridium hathewayi WAL-18680.</title>
        <authorList>
            <consortium name="The Broad Institute Genome Sequencing Platform"/>
            <person name="Earl A."/>
            <person name="Ward D."/>
            <person name="Feldgarden M."/>
            <person name="Gevers D."/>
            <person name="Finegold S.M."/>
            <person name="Summanen P.H."/>
            <person name="Molitoris D.R."/>
            <person name="Song M."/>
            <person name="Daigneault M."/>
            <person name="Allen-Vercoe E."/>
            <person name="Young S.K."/>
            <person name="Zeng Q."/>
            <person name="Gargeya S."/>
            <person name="Fitzgerald M."/>
            <person name="Haas B."/>
            <person name="Abouelleil A."/>
            <person name="Alvarado L."/>
            <person name="Arachchi H.M."/>
            <person name="Berlin A."/>
            <person name="Brown A."/>
            <person name="Chapman S.B."/>
            <person name="Chen Z."/>
            <person name="Dunbar C."/>
            <person name="Freedman E."/>
            <person name="Gearin G."/>
            <person name="Gellesch M."/>
            <person name="Goldberg J."/>
            <person name="Griggs A."/>
            <person name="Gujja S."/>
            <person name="Heiman D."/>
            <person name="Howarth C."/>
            <person name="Larson L."/>
            <person name="Lui A."/>
            <person name="MacDonald P.J.P."/>
            <person name="Montmayeur A."/>
            <person name="Murphy C."/>
            <person name="Neiman D."/>
            <person name="Pearson M."/>
            <person name="Priest M."/>
            <person name="Roberts A."/>
            <person name="Saif S."/>
            <person name="Shea T."/>
            <person name="Shenoy N."/>
            <person name="Sisk P."/>
            <person name="Stolte C."/>
            <person name="Sykes S."/>
            <person name="Wortman J."/>
            <person name="Nusbaum C."/>
            <person name="Birren B."/>
        </authorList>
    </citation>
    <scope>NUCLEOTIDE SEQUENCE [LARGE SCALE GENOMIC DNA]</scope>
    <source>
        <strain evidence="9 10">WAL-18680</strain>
    </source>
</reference>
<accession>G5IIS1</accession>
<dbReference type="Proteomes" id="UP000005384">
    <property type="component" value="Unassembled WGS sequence"/>
</dbReference>
<evidence type="ECO:0000256" key="5">
    <source>
        <dbReference type="ARBA" id="ARBA00022989"/>
    </source>
</evidence>
<feature type="transmembrane region" description="Helical" evidence="7">
    <location>
        <begin position="399"/>
        <end position="416"/>
    </location>
</feature>
<evidence type="ECO:0000256" key="7">
    <source>
        <dbReference type="SAM" id="Phobius"/>
    </source>
</evidence>
<evidence type="ECO:0000256" key="4">
    <source>
        <dbReference type="ARBA" id="ARBA00022692"/>
    </source>
</evidence>
<dbReference type="InterPro" id="IPR010656">
    <property type="entry name" value="DctM"/>
</dbReference>
<protein>
    <recommendedName>
        <fullName evidence="8">TRAP C4-dicarboxylate transport system permease DctM subunit domain-containing protein</fullName>
    </recommendedName>
</protein>
<keyword evidence="4 7" id="KW-0812">Transmembrane</keyword>
<dbReference type="PANTHER" id="PTHR33362:SF2">
    <property type="entry name" value="TRAP TRANSPORTER LARGE PERMEASE PROTEIN"/>
    <property type="match status" value="1"/>
</dbReference>
<dbReference type="Pfam" id="PF06808">
    <property type="entry name" value="DctM"/>
    <property type="match status" value="1"/>
</dbReference>
<keyword evidence="6 7" id="KW-0472">Membrane</keyword>
<gene>
    <name evidence="9" type="ORF">HMPREF9473_03399</name>
</gene>
<keyword evidence="5 7" id="KW-1133">Transmembrane helix</keyword>
<feature type="transmembrane region" description="Helical" evidence="7">
    <location>
        <begin position="52"/>
        <end position="72"/>
    </location>
</feature>
<dbReference type="GO" id="GO:0005886">
    <property type="term" value="C:plasma membrane"/>
    <property type="evidence" value="ECO:0007669"/>
    <property type="project" value="UniProtKB-SubCell"/>
</dbReference>
<dbReference type="OrthoDB" id="9772674at2"/>
<proteinExistence type="predicted"/>
<feature type="transmembrane region" description="Helical" evidence="7">
    <location>
        <begin position="7"/>
        <end position="40"/>
    </location>
</feature>
<dbReference type="AlphaFoldDB" id="G5IIS1"/>
<feature type="transmembrane region" description="Helical" evidence="7">
    <location>
        <begin position="220"/>
        <end position="238"/>
    </location>
</feature>
<dbReference type="RefSeq" id="WP_006781379.1">
    <property type="nucleotide sequence ID" value="NZ_CP040506.1"/>
</dbReference>
<dbReference type="GO" id="GO:0022857">
    <property type="term" value="F:transmembrane transporter activity"/>
    <property type="evidence" value="ECO:0007669"/>
    <property type="project" value="TreeGrafter"/>
</dbReference>
<dbReference type="HOGENOM" id="CLU_019824_4_1_9"/>
<feature type="transmembrane region" description="Helical" evidence="7">
    <location>
        <begin position="93"/>
        <end position="113"/>
    </location>
</feature>
<dbReference type="PIRSF" id="PIRSF006066">
    <property type="entry name" value="HI0050"/>
    <property type="match status" value="1"/>
</dbReference>
<sequence>MNTTAILILLVSFAVMIVIGFHISYSMMAAAALTILYLGLSPTQIINTMVDGVDGFTFLAIPFFILSGDIMARGGISDRLILLADAMVGWMRGGLAMVNIVASIFFGGISGSASADTASLGAILIPMMDKQGYDKEFATAVTMTSSVQGMLIPPSHNMIIYAMAAGGISVSALFMAGLVPGVFLGVALMVFCYYLSVKRNYPKGTPFTLKNLWAAIRKSIWGLGTVIIVVVGVVMGVFTATESAAIACVYALVVSMAGYREMNGKDLFGVVKSSVKTLSTVLVLIAASGPFGFCITYLKIPEMVVNGMLGLTDSKFLILLMINLIILVLGTILGMASIIVIVTPILMPVLLSIGFSPIQFGAVLILNCGIGLITPPVGGVLFIGSGISGVPIERLFKHTLPLIGVMAVVLLMITYIPEITLTLPRILGLL</sequence>
<feature type="transmembrane region" description="Helical" evidence="7">
    <location>
        <begin position="281"/>
        <end position="298"/>
    </location>
</feature>
<comment type="caution">
    <text evidence="9">The sequence shown here is derived from an EMBL/GenBank/DDBJ whole genome shotgun (WGS) entry which is preliminary data.</text>
</comment>
<name>G5IIS1_9FIRM</name>
<feature type="transmembrane region" description="Helical" evidence="7">
    <location>
        <begin position="160"/>
        <end position="193"/>
    </location>
</feature>
<feature type="transmembrane region" description="Helical" evidence="7">
    <location>
        <begin position="244"/>
        <end position="260"/>
    </location>
</feature>
<dbReference type="PANTHER" id="PTHR33362">
    <property type="entry name" value="SIALIC ACID TRAP TRANSPORTER PERMEASE PROTEIN SIAT-RELATED"/>
    <property type="match status" value="1"/>
</dbReference>
<dbReference type="NCBIfam" id="TIGR00786">
    <property type="entry name" value="dctM"/>
    <property type="match status" value="1"/>
</dbReference>
<evidence type="ECO:0000256" key="6">
    <source>
        <dbReference type="ARBA" id="ARBA00023136"/>
    </source>
</evidence>
<evidence type="ECO:0000313" key="9">
    <source>
        <dbReference type="EMBL" id="EHI58706.1"/>
    </source>
</evidence>
<dbReference type="PATRIC" id="fig|742737.3.peg.3377"/>